<evidence type="ECO:0000313" key="1">
    <source>
        <dbReference type="EMBL" id="KAJ8009316.1"/>
    </source>
</evidence>
<keyword evidence="2" id="KW-1185">Reference proteome</keyword>
<dbReference type="EMBL" id="CM055734">
    <property type="protein sequence ID" value="KAJ8009316.1"/>
    <property type="molecule type" value="Genomic_DNA"/>
</dbReference>
<dbReference type="Proteomes" id="UP001157502">
    <property type="component" value="Chromosome 7"/>
</dbReference>
<proteinExistence type="predicted"/>
<reference evidence="1" key="1">
    <citation type="submission" date="2021-05" db="EMBL/GenBank/DDBJ databases">
        <authorList>
            <person name="Pan Q."/>
            <person name="Jouanno E."/>
            <person name="Zahm M."/>
            <person name="Klopp C."/>
            <person name="Cabau C."/>
            <person name="Louis A."/>
            <person name="Berthelot C."/>
            <person name="Parey E."/>
            <person name="Roest Crollius H."/>
            <person name="Montfort J."/>
            <person name="Robinson-Rechavi M."/>
            <person name="Bouchez O."/>
            <person name="Lampietro C."/>
            <person name="Lopez Roques C."/>
            <person name="Donnadieu C."/>
            <person name="Postlethwait J."/>
            <person name="Bobe J."/>
            <person name="Dillon D."/>
            <person name="Chandos A."/>
            <person name="von Hippel F."/>
            <person name="Guiguen Y."/>
        </authorList>
    </citation>
    <scope>NUCLEOTIDE SEQUENCE</scope>
    <source>
        <strain evidence="1">YG-Jan2019</strain>
    </source>
</reference>
<protein>
    <submittedName>
        <fullName evidence="1">Uncharacterized protein</fullName>
    </submittedName>
</protein>
<comment type="caution">
    <text evidence="1">The sequence shown here is derived from an EMBL/GenBank/DDBJ whole genome shotgun (WGS) entry which is preliminary data.</text>
</comment>
<name>A0ACC2H087_DALPE</name>
<accession>A0ACC2H087</accession>
<evidence type="ECO:0000313" key="2">
    <source>
        <dbReference type="Proteomes" id="UP001157502"/>
    </source>
</evidence>
<organism evidence="1 2">
    <name type="scientific">Dallia pectoralis</name>
    <name type="common">Alaska blackfish</name>
    <dbReference type="NCBI Taxonomy" id="75939"/>
    <lineage>
        <taxon>Eukaryota</taxon>
        <taxon>Metazoa</taxon>
        <taxon>Chordata</taxon>
        <taxon>Craniata</taxon>
        <taxon>Vertebrata</taxon>
        <taxon>Euteleostomi</taxon>
        <taxon>Actinopterygii</taxon>
        <taxon>Neopterygii</taxon>
        <taxon>Teleostei</taxon>
        <taxon>Protacanthopterygii</taxon>
        <taxon>Esociformes</taxon>
        <taxon>Umbridae</taxon>
        <taxon>Dallia</taxon>
    </lineage>
</organism>
<gene>
    <name evidence="1" type="ORF">DPEC_G00087620</name>
</gene>
<sequence>MALRDARGMPFLRAAPSTSPTNSDRRDGRGTGVGGVSMGDISTSSSPMLLRSRGTQETAGGGWRGAMGLTLPAACSSSDELSSSSPESSESEESTVCRGMTSSKNPRLSLRLGIVRRAQLGHSGGSSSPSRAWSGPRHETHRSWGSASAARSAHRHSAEITISKDAAILKNNGKE</sequence>